<evidence type="ECO:0000256" key="5">
    <source>
        <dbReference type="ARBA" id="ARBA00022692"/>
    </source>
</evidence>
<evidence type="ECO:0000256" key="2">
    <source>
        <dbReference type="ARBA" id="ARBA00004651"/>
    </source>
</evidence>
<dbReference type="Pfam" id="PF00876">
    <property type="entry name" value="Innexin"/>
    <property type="match status" value="1"/>
</dbReference>
<keyword evidence="3 12" id="KW-0813">Transport</keyword>
<comment type="function">
    <text evidence="12">Structural component of the gap junctions.</text>
</comment>
<evidence type="ECO:0000256" key="12">
    <source>
        <dbReference type="RuleBase" id="RU010713"/>
    </source>
</evidence>
<dbReference type="PANTHER" id="PTHR11893">
    <property type="entry name" value="INNEXIN"/>
    <property type="match status" value="1"/>
</dbReference>
<evidence type="ECO:0000256" key="10">
    <source>
        <dbReference type="ARBA" id="ARBA00023136"/>
    </source>
</evidence>
<accession>A0ABQ8JCE0</accession>
<feature type="transmembrane region" description="Helical" evidence="12">
    <location>
        <begin position="168"/>
        <end position="191"/>
    </location>
</feature>
<comment type="subcellular location">
    <subcellularLocation>
        <location evidence="1">Cell junction</location>
        <location evidence="1">Gap junction</location>
    </subcellularLocation>
    <subcellularLocation>
        <location evidence="2 12">Cell membrane</location>
        <topology evidence="2 12">Multi-pass membrane protein</topology>
    </subcellularLocation>
</comment>
<keyword evidence="6" id="KW-0303">Gap junction</keyword>
<feature type="transmembrane region" description="Helical" evidence="12">
    <location>
        <begin position="263"/>
        <end position="287"/>
    </location>
</feature>
<feature type="transmembrane region" description="Helical" evidence="12">
    <location>
        <begin position="99"/>
        <end position="116"/>
    </location>
</feature>
<comment type="caution">
    <text evidence="13">The sequence shown here is derived from an EMBL/GenBank/DDBJ whole genome shotgun (WGS) entry which is preliminary data.</text>
</comment>
<gene>
    <name evidence="12" type="primary">inx</name>
    <name evidence="13" type="ORF">DERP_001905</name>
</gene>
<reference evidence="13 14" key="1">
    <citation type="journal article" date="2018" name="J. Allergy Clin. Immunol.">
        <title>High-quality assembly of Dermatophagoides pteronyssinus genome and transcriptome reveals a wide range of novel allergens.</title>
        <authorList>
            <person name="Liu X.Y."/>
            <person name="Yang K.Y."/>
            <person name="Wang M.Q."/>
            <person name="Kwok J.S."/>
            <person name="Zeng X."/>
            <person name="Yang Z."/>
            <person name="Xiao X.J."/>
            <person name="Lau C.P."/>
            <person name="Li Y."/>
            <person name="Huang Z.M."/>
            <person name="Ba J.G."/>
            <person name="Yim A.K."/>
            <person name="Ouyang C.Y."/>
            <person name="Ngai S.M."/>
            <person name="Chan T.F."/>
            <person name="Leung E.L."/>
            <person name="Liu L."/>
            <person name="Liu Z.G."/>
            <person name="Tsui S.K."/>
        </authorList>
    </citation>
    <scope>NUCLEOTIDE SEQUENCE [LARGE SCALE GENOMIC DNA]</scope>
    <source>
        <strain evidence="13">Derp</strain>
    </source>
</reference>
<evidence type="ECO:0000256" key="1">
    <source>
        <dbReference type="ARBA" id="ARBA00004610"/>
    </source>
</evidence>
<reference evidence="13 14" key="2">
    <citation type="journal article" date="2022" name="Mol. Biol. Evol.">
        <title>Comparative Genomics Reveals Insights into the Divergent Evolution of Astigmatic Mites and Household Pest Adaptations.</title>
        <authorList>
            <person name="Xiong Q."/>
            <person name="Wan A.T."/>
            <person name="Liu X."/>
            <person name="Fung C.S."/>
            <person name="Xiao X."/>
            <person name="Malainual N."/>
            <person name="Hou J."/>
            <person name="Wang L."/>
            <person name="Wang M."/>
            <person name="Yang K.Y."/>
            <person name="Cui Y."/>
            <person name="Leung E.L."/>
            <person name="Nong W."/>
            <person name="Shin S.K."/>
            <person name="Au S.W."/>
            <person name="Jeong K.Y."/>
            <person name="Chew F.T."/>
            <person name="Hui J.H."/>
            <person name="Leung T.F."/>
            <person name="Tungtrongchitr A."/>
            <person name="Zhong N."/>
            <person name="Liu Z."/>
            <person name="Tsui S.K."/>
        </authorList>
    </citation>
    <scope>NUCLEOTIDE SEQUENCE [LARGE SCALE GENOMIC DNA]</scope>
    <source>
        <strain evidence="13">Derp</strain>
    </source>
</reference>
<evidence type="ECO:0000256" key="4">
    <source>
        <dbReference type="ARBA" id="ARBA00022475"/>
    </source>
</evidence>
<keyword evidence="8 12" id="KW-1133">Transmembrane helix</keyword>
<evidence type="ECO:0000256" key="11">
    <source>
        <dbReference type="ARBA" id="ARBA00023303"/>
    </source>
</evidence>
<organism evidence="13 14">
    <name type="scientific">Dermatophagoides pteronyssinus</name>
    <name type="common">European house dust mite</name>
    <dbReference type="NCBI Taxonomy" id="6956"/>
    <lineage>
        <taxon>Eukaryota</taxon>
        <taxon>Metazoa</taxon>
        <taxon>Ecdysozoa</taxon>
        <taxon>Arthropoda</taxon>
        <taxon>Chelicerata</taxon>
        <taxon>Arachnida</taxon>
        <taxon>Acari</taxon>
        <taxon>Acariformes</taxon>
        <taxon>Sarcoptiformes</taxon>
        <taxon>Astigmata</taxon>
        <taxon>Psoroptidia</taxon>
        <taxon>Analgoidea</taxon>
        <taxon>Pyroglyphidae</taxon>
        <taxon>Dermatophagoidinae</taxon>
        <taxon>Dermatophagoides</taxon>
    </lineage>
</organism>
<dbReference type="InterPro" id="IPR000990">
    <property type="entry name" value="Innexin"/>
</dbReference>
<keyword evidence="7" id="KW-0965">Cell junction</keyword>
<evidence type="ECO:0000256" key="7">
    <source>
        <dbReference type="ARBA" id="ARBA00022949"/>
    </source>
</evidence>
<protein>
    <recommendedName>
        <fullName evidence="12">Innexin</fullName>
    </recommendedName>
</protein>
<keyword evidence="4" id="KW-1003">Cell membrane</keyword>
<keyword evidence="11 12" id="KW-0407">Ion channel</keyword>
<evidence type="ECO:0000313" key="13">
    <source>
        <dbReference type="EMBL" id="KAH9420070.1"/>
    </source>
</evidence>
<keyword evidence="14" id="KW-1185">Reference proteome</keyword>
<keyword evidence="9 12" id="KW-0406">Ion transport</keyword>
<dbReference type="PANTHER" id="PTHR11893:SF36">
    <property type="entry name" value="INNEXIN-5"/>
    <property type="match status" value="1"/>
</dbReference>
<dbReference type="EMBL" id="NJHN03000054">
    <property type="protein sequence ID" value="KAH9420070.1"/>
    <property type="molecule type" value="Genomic_DNA"/>
</dbReference>
<name>A0ABQ8JCE0_DERPT</name>
<comment type="similarity">
    <text evidence="12">Belongs to the pannexin family.</text>
</comment>
<dbReference type="PROSITE" id="PS51013">
    <property type="entry name" value="PANNEXIN"/>
    <property type="match status" value="1"/>
</dbReference>
<evidence type="ECO:0000256" key="8">
    <source>
        <dbReference type="ARBA" id="ARBA00022989"/>
    </source>
</evidence>
<evidence type="ECO:0000313" key="14">
    <source>
        <dbReference type="Proteomes" id="UP000887458"/>
    </source>
</evidence>
<keyword evidence="10 12" id="KW-0472">Membrane</keyword>
<sequence length="364" mass="43879">MSLIKKIYKKISKKSNKSNEFRWNFTLWLYIEYSWQIYMGIVWFCFLSQFFRPAIVCIGNDSNIDYEMAESLCFLESSFTDSHHDVDNDHNNVHHFNRIYYWLIPIMITMCLMFILPKTIWSRSKNCRCLQSAINNSIDSFGHHNRKQTIKILNKLNRITNNNNHHMTIIILFIHLWILISLPLMIGMFSWTMIPNTKSILIYGWEWIKFQSNNNNITIEEDPRQKLFPTIVPCTYRYYGNSGQLQRTELLCSIRFNLLLGRIVLFIWFYLFIMALLIIIELIKIILLSIPTIRSYYIQYRFLQNCRIKHIELDYSMILIIRMLPINIGHLNTIKLLIEIVHRKKMMKKSMAYNNDHHFLCYRR</sequence>
<keyword evidence="5 12" id="KW-0812">Transmembrane</keyword>
<proteinExistence type="inferred from homology"/>
<evidence type="ECO:0000256" key="6">
    <source>
        <dbReference type="ARBA" id="ARBA00022868"/>
    </source>
</evidence>
<dbReference type="Proteomes" id="UP000887458">
    <property type="component" value="Unassembled WGS sequence"/>
</dbReference>
<feature type="transmembrane region" description="Helical" evidence="12">
    <location>
        <begin position="21"/>
        <end position="44"/>
    </location>
</feature>
<evidence type="ECO:0000256" key="3">
    <source>
        <dbReference type="ARBA" id="ARBA00022448"/>
    </source>
</evidence>
<evidence type="ECO:0000256" key="9">
    <source>
        <dbReference type="ARBA" id="ARBA00023065"/>
    </source>
</evidence>